<dbReference type="InterPro" id="IPR036300">
    <property type="entry name" value="MIR_dom_sf"/>
</dbReference>
<dbReference type="InterPro" id="IPR039776">
    <property type="entry name" value="Pds5"/>
</dbReference>
<evidence type="ECO:0000256" key="5">
    <source>
        <dbReference type="ARBA" id="ARBA00022776"/>
    </source>
</evidence>
<dbReference type="Gene3D" id="2.30.30.140">
    <property type="match status" value="1"/>
</dbReference>
<accession>A0A2U1LQL0</accession>
<feature type="domain" description="MIR" evidence="9">
    <location>
        <begin position="868"/>
        <end position="922"/>
    </location>
</feature>
<dbReference type="GO" id="GO:0007064">
    <property type="term" value="P:mitotic sister chromatid cohesion"/>
    <property type="evidence" value="ECO:0007669"/>
    <property type="project" value="InterPro"/>
</dbReference>
<dbReference type="Gene3D" id="2.80.10.50">
    <property type="match status" value="1"/>
</dbReference>
<dbReference type="Pfam" id="PF20168">
    <property type="entry name" value="PDS5"/>
    <property type="match status" value="2"/>
</dbReference>
<comment type="caution">
    <text evidence="10">The sequence shown here is derived from an EMBL/GenBank/DDBJ whole genome shotgun (WGS) entry which is preliminary data.</text>
</comment>
<evidence type="ECO:0000259" key="9">
    <source>
        <dbReference type="PROSITE" id="PS50919"/>
    </source>
</evidence>
<dbReference type="EMBL" id="PKPP01008206">
    <property type="protein sequence ID" value="PWA51296.1"/>
    <property type="molecule type" value="Genomic_DNA"/>
</dbReference>
<keyword evidence="3" id="KW-0677">Repeat</keyword>
<keyword evidence="4" id="KW-0227">DNA damage</keyword>
<dbReference type="GO" id="GO:0035825">
    <property type="term" value="P:homologous recombination"/>
    <property type="evidence" value="ECO:0007669"/>
    <property type="project" value="UniProtKB-ARBA"/>
</dbReference>
<evidence type="ECO:0000256" key="1">
    <source>
        <dbReference type="ARBA" id="ARBA00004123"/>
    </source>
</evidence>
<evidence type="ECO:0000256" key="7">
    <source>
        <dbReference type="ARBA" id="ARBA00023242"/>
    </source>
</evidence>
<dbReference type="PROSITE" id="PS50919">
    <property type="entry name" value="MIR"/>
    <property type="match status" value="3"/>
</dbReference>
<dbReference type="CDD" id="cd23294">
    <property type="entry name" value="beta-trefoil_MIR_AtSDF2-like"/>
    <property type="match status" value="1"/>
</dbReference>
<dbReference type="GO" id="GO:0006281">
    <property type="term" value="P:DNA repair"/>
    <property type="evidence" value="ECO:0007669"/>
    <property type="project" value="UniProtKB-KW"/>
</dbReference>
<dbReference type="Pfam" id="PF02815">
    <property type="entry name" value="MIR"/>
    <property type="match status" value="1"/>
</dbReference>
<dbReference type="SUPFAM" id="SSF63748">
    <property type="entry name" value="Tudor/PWWP/MBT"/>
    <property type="match status" value="1"/>
</dbReference>
<evidence type="ECO:0000256" key="2">
    <source>
        <dbReference type="ARBA" id="ARBA00022618"/>
    </source>
</evidence>
<dbReference type="SMART" id="SM00472">
    <property type="entry name" value="MIR"/>
    <property type="match status" value="3"/>
</dbReference>
<dbReference type="GO" id="GO:0005634">
    <property type="term" value="C:nucleus"/>
    <property type="evidence" value="ECO:0007669"/>
    <property type="project" value="UniProtKB-SubCell"/>
</dbReference>
<dbReference type="OrthoDB" id="904194at2759"/>
<dbReference type="CDD" id="cd20404">
    <property type="entry name" value="Tudor_Agenet_AtEML-like"/>
    <property type="match status" value="1"/>
</dbReference>
<feature type="domain" description="MIR" evidence="9">
    <location>
        <begin position="748"/>
        <end position="802"/>
    </location>
</feature>
<evidence type="ECO:0000256" key="4">
    <source>
        <dbReference type="ARBA" id="ARBA00022763"/>
    </source>
</evidence>
<keyword evidence="6" id="KW-0234">DNA repair</keyword>
<evidence type="ECO:0000256" key="8">
    <source>
        <dbReference type="ARBA" id="ARBA00023306"/>
    </source>
</evidence>
<dbReference type="FunFam" id="2.80.10.50:FF:000068">
    <property type="entry name" value="Stromal cell-derived factor 2-like protein"/>
    <property type="match status" value="1"/>
</dbReference>
<proteinExistence type="predicted"/>
<dbReference type="SUPFAM" id="SSF48371">
    <property type="entry name" value="ARM repeat"/>
    <property type="match status" value="1"/>
</dbReference>
<organism evidence="10 11">
    <name type="scientific">Artemisia annua</name>
    <name type="common">Sweet wormwood</name>
    <dbReference type="NCBI Taxonomy" id="35608"/>
    <lineage>
        <taxon>Eukaryota</taxon>
        <taxon>Viridiplantae</taxon>
        <taxon>Streptophyta</taxon>
        <taxon>Embryophyta</taxon>
        <taxon>Tracheophyta</taxon>
        <taxon>Spermatophyta</taxon>
        <taxon>Magnoliopsida</taxon>
        <taxon>eudicotyledons</taxon>
        <taxon>Gunneridae</taxon>
        <taxon>Pentapetalae</taxon>
        <taxon>asterids</taxon>
        <taxon>campanulids</taxon>
        <taxon>Asterales</taxon>
        <taxon>Asteraceae</taxon>
        <taxon>Asteroideae</taxon>
        <taxon>Anthemideae</taxon>
        <taxon>Artemisiinae</taxon>
        <taxon>Artemisia</taxon>
    </lineage>
</organism>
<dbReference type="GO" id="GO:0000785">
    <property type="term" value="C:chromatin"/>
    <property type="evidence" value="ECO:0007669"/>
    <property type="project" value="TreeGrafter"/>
</dbReference>
<feature type="domain" description="MIR" evidence="9">
    <location>
        <begin position="810"/>
        <end position="865"/>
    </location>
</feature>
<evidence type="ECO:0000256" key="6">
    <source>
        <dbReference type="ARBA" id="ARBA00023204"/>
    </source>
</evidence>
<dbReference type="GO" id="GO:0051301">
    <property type="term" value="P:cell division"/>
    <property type="evidence" value="ECO:0007669"/>
    <property type="project" value="UniProtKB-KW"/>
</dbReference>
<dbReference type="InterPro" id="IPR016093">
    <property type="entry name" value="MIR_motif"/>
</dbReference>
<keyword evidence="7" id="KW-0539">Nucleus</keyword>
<dbReference type="Proteomes" id="UP000245207">
    <property type="component" value="Unassembled WGS sequence"/>
</dbReference>
<dbReference type="PANTHER" id="PTHR12663:SF63">
    <property type="entry name" value="PHOSPHOLIPASE-LIKE PROTEIN-RELATED"/>
    <property type="match status" value="1"/>
</dbReference>
<evidence type="ECO:0000313" key="10">
    <source>
        <dbReference type="EMBL" id="PWA51296.1"/>
    </source>
</evidence>
<keyword evidence="11" id="KW-1185">Reference proteome</keyword>
<reference evidence="10 11" key="1">
    <citation type="journal article" date="2018" name="Mol. Plant">
        <title>The genome of Artemisia annua provides insight into the evolution of Asteraceae family and artemisinin biosynthesis.</title>
        <authorList>
            <person name="Shen Q."/>
            <person name="Zhang L."/>
            <person name="Liao Z."/>
            <person name="Wang S."/>
            <person name="Yan T."/>
            <person name="Shi P."/>
            <person name="Liu M."/>
            <person name="Fu X."/>
            <person name="Pan Q."/>
            <person name="Wang Y."/>
            <person name="Lv Z."/>
            <person name="Lu X."/>
            <person name="Zhang F."/>
            <person name="Jiang W."/>
            <person name="Ma Y."/>
            <person name="Chen M."/>
            <person name="Hao X."/>
            <person name="Li L."/>
            <person name="Tang Y."/>
            <person name="Lv G."/>
            <person name="Zhou Y."/>
            <person name="Sun X."/>
            <person name="Brodelius P.E."/>
            <person name="Rose J.K.C."/>
            <person name="Tang K."/>
        </authorList>
    </citation>
    <scope>NUCLEOTIDE SEQUENCE [LARGE SCALE GENOMIC DNA]</scope>
    <source>
        <strain evidence="11">cv. Huhao1</strain>
        <tissue evidence="10">Leaf</tissue>
    </source>
</reference>
<dbReference type="AlphaFoldDB" id="A0A2U1LQL0"/>
<protein>
    <submittedName>
        <fullName evidence="10">Stromal cell-derived factor</fullName>
    </submittedName>
</protein>
<comment type="subcellular location">
    <subcellularLocation>
        <location evidence="1">Nucleus</location>
    </subcellularLocation>
</comment>
<keyword evidence="5" id="KW-0498">Mitosis</keyword>
<gene>
    <name evidence="10" type="ORF">CTI12_AA462860</name>
</gene>
<dbReference type="SUPFAM" id="SSF82109">
    <property type="entry name" value="MIR domain"/>
    <property type="match status" value="1"/>
</dbReference>
<sequence>MNFCGAVQLEKHLEKVQQMPPESTKHAMQPAIKKLIATELLRHPDVEVNISVAGCICEVFRIMVHELYNDEKMKDFFELVVITFEKLSATSGGCYDKMTKVLRTLSSANFSVMMCDLQLDGLIVRLFKQFLTVADSNSAAVVIKMKQIMAMIIEKTELVNHKLVDLLVNSVREDNKTSSPVCWQLGRDVLMKCAAQLKPHLPKKVAEEFYSPLMEIIPSTTDTSKLRKDVTRKRKLECLDGSRNMVQAVRRCGDVKKHKKKTLSTDDPPMPTNIVTEAQSVEHGENLVGRRIKVWWSSDKVYYQGVVKSFDCRNKRHKVLYDDGVEEILDLKQGQWKLVKMASKLSTFDIKLMNAGKGLLVLPSSTAELLNVLEKMEKLLHRVQLHKGKRKQKLSEPMKYAMHPIIEALAGKELLRHLDMDVNISVACCICDILRIMEGNASYTNEQMKDFFELAVTTFEKLSSTSDGCYTKLFKVLKTLSEESEPLNLELLDPLVTSVRKENQITSPVCWKLGKEVLEKYAAKLKPHLQDKVAKEEWDSLRESIQSTTDARKLTKNAIRKMKLGCPDGSRNRVQPVRRSKDATRHMVLYDNRAESLLDIKREQTELVENVPPLSYLVENVPPLSDSVYIFPPTRNEALKKITSLMEMKVNTTLVKWAARADLIERCRELVAAQERRVKAEECIKVLDLVEDKPISSIIAKRAARVDLRERCRELVVAQEQFAKAERCVKVEYASAAAPVYKAPVNEGVEITYGSALKLMHEKTRFRLHSHDVPYGSGSGQQSVTGFPNVDDANSYWIVRPVPDTSAKQGDGIKSGSIIRLQHMKTRRWLHSHLLASPISGNLEVSCFGDDGNSDTGDYWRLEIVGSGKIWRQDQRIRLLHVDTSGYLHSHDKKYSRIAGGQQEVCGVREKRADNVWLAVEGVYLPVSGSK</sequence>
<evidence type="ECO:0000313" key="11">
    <source>
        <dbReference type="Proteomes" id="UP000245207"/>
    </source>
</evidence>
<dbReference type="PANTHER" id="PTHR12663">
    <property type="entry name" value="ANDROGEN INDUCED INHIBITOR OF PROLIFERATION AS3 / PDS5-RELATED"/>
    <property type="match status" value="1"/>
</dbReference>
<evidence type="ECO:0000256" key="3">
    <source>
        <dbReference type="ARBA" id="ARBA00022737"/>
    </source>
</evidence>
<keyword evidence="8" id="KW-0131">Cell cycle</keyword>
<dbReference type="STRING" id="35608.A0A2U1LQL0"/>
<keyword evidence="2" id="KW-0132">Cell division</keyword>
<dbReference type="InterPro" id="IPR016024">
    <property type="entry name" value="ARM-type_fold"/>
</dbReference>
<name>A0A2U1LQL0_ARTAN</name>